<comment type="caution">
    <text evidence="1">The sequence shown here is derived from an EMBL/GenBank/DDBJ whole genome shotgun (WGS) entry which is preliminary data.</text>
</comment>
<proteinExistence type="predicted"/>
<dbReference type="EMBL" id="BONK01000001">
    <property type="protein sequence ID" value="GIG19348.1"/>
    <property type="molecule type" value="Genomic_DNA"/>
</dbReference>
<sequence>MSARDVVEVGARGAAGVGRALVRTVAGVRWYTATLLGDRDYARYVEHLARVHPGADPVSEREYWRVRHAEQDAHPGARCC</sequence>
<gene>
    <name evidence="1" type="ORF">Cch01nite_00720</name>
</gene>
<dbReference type="InterPro" id="IPR007423">
    <property type="entry name" value="Sel_put"/>
</dbReference>
<evidence type="ECO:0000313" key="1">
    <source>
        <dbReference type="EMBL" id="GIG19348.1"/>
    </source>
</evidence>
<evidence type="ECO:0000313" key="2">
    <source>
        <dbReference type="Proteomes" id="UP000632740"/>
    </source>
</evidence>
<name>A0A919P021_9CELL</name>
<keyword evidence="2" id="KW-1185">Reference proteome</keyword>
<dbReference type="AlphaFoldDB" id="A0A919P021"/>
<dbReference type="RefSeq" id="WP_203747172.1">
    <property type="nucleotide sequence ID" value="NZ_BONK01000001.1"/>
</dbReference>
<dbReference type="Proteomes" id="UP000632740">
    <property type="component" value="Unassembled WGS sequence"/>
</dbReference>
<accession>A0A919P021</accession>
<protein>
    <recommendedName>
        <fullName evidence="3">YbdD/YjiX family protein</fullName>
    </recommendedName>
</protein>
<evidence type="ECO:0008006" key="3">
    <source>
        <dbReference type="Google" id="ProtNLM"/>
    </source>
</evidence>
<dbReference type="Pfam" id="PF04328">
    <property type="entry name" value="Sel_put"/>
    <property type="match status" value="1"/>
</dbReference>
<organism evidence="1 2">
    <name type="scientific">Cellulomonas chitinilytica</name>
    <dbReference type="NCBI Taxonomy" id="398759"/>
    <lineage>
        <taxon>Bacteria</taxon>
        <taxon>Bacillati</taxon>
        <taxon>Actinomycetota</taxon>
        <taxon>Actinomycetes</taxon>
        <taxon>Micrococcales</taxon>
        <taxon>Cellulomonadaceae</taxon>
        <taxon>Cellulomonas</taxon>
    </lineage>
</organism>
<reference evidence="1" key="1">
    <citation type="submission" date="2021-01" db="EMBL/GenBank/DDBJ databases">
        <title>Whole genome shotgun sequence of Cellulomonas chitinilytica NBRC 110799.</title>
        <authorList>
            <person name="Komaki H."/>
            <person name="Tamura T."/>
        </authorList>
    </citation>
    <scope>NUCLEOTIDE SEQUENCE</scope>
    <source>
        <strain evidence="1">NBRC 110799</strain>
    </source>
</reference>